<dbReference type="InterPro" id="IPR051217">
    <property type="entry name" value="Insect_Cuticle_Struc_Prot"/>
</dbReference>
<dbReference type="Pfam" id="PF00379">
    <property type="entry name" value="Chitin_bind_4"/>
    <property type="match status" value="1"/>
</dbReference>
<sequence>GRAGVIVRGVSSSKSSPMEAKLAVFVALLGVASAGVIDSYGQSYSSQSIVSHSAPVAIAHAAPIAYAAPVAHATYAHAPVAIAHAPVAVAHKTIDYVDAHPSYKFEYGVHDGHTGDVKSQSEVRDGDVVKGSYSLVEPDGSKRIVEYTADDHNGFNAVVHREHNAHPQVVQKVVAAPVVHSAPLLSYGHSLGGLSHGGHY</sequence>
<dbReference type="PANTHER" id="PTHR12236:SF95">
    <property type="entry name" value="CUTICULAR PROTEIN 76BD, ISOFORM C-RELATED"/>
    <property type="match status" value="1"/>
</dbReference>
<dbReference type="PANTHER" id="PTHR12236">
    <property type="entry name" value="STRUCTURAL CONTITUENT OF CUTICLE"/>
    <property type="match status" value="1"/>
</dbReference>
<dbReference type="AlphaFoldDB" id="A0A0K8TEX3"/>
<dbReference type="EMBL" id="GBRD01001703">
    <property type="protein sequence ID" value="JAG64118.1"/>
    <property type="molecule type" value="Transcribed_RNA"/>
</dbReference>
<dbReference type="InterPro" id="IPR031311">
    <property type="entry name" value="CHIT_BIND_RR_consensus"/>
</dbReference>
<proteinExistence type="predicted"/>
<dbReference type="InterPro" id="IPR000618">
    <property type="entry name" value="Insect_cuticle"/>
</dbReference>
<dbReference type="GO" id="GO:0042302">
    <property type="term" value="F:structural constituent of cuticle"/>
    <property type="evidence" value="ECO:0007669"/>
    <property type="project" value="UniProtKB-UniRule"/>
</dbReference>
<dbReference type="PRINTS" id="PR00947">
    <property type="entry name" value="CUTICLE"/>
</dbReference>
<accession>A0A0K8TEX3</accession>
<evidence type="ECO:0000256" key="1">
    <source>
        <dbReference type="ARBA" id="ARBA00022460"/>
    </source>
</evidence>
<dbReference type="GO" id="GO:0005615">
    <property type="term" value="C:extracellular space"/>
    <property type="evidence" value="ECO:0007669"/>
    <property type="project" value="TreeGrafter"/>
</dbReference>
<name>A0A0K8TEX3_LYGHE</name>
<keyword evidence="1 2" id="KW-0193">Cuticle</keyword>
<evidence type="ECO:0000256" key="2">
    <source>
        <dbReference type="PROSITE-ProRule" id="PRU00497"/>
    </source>
</evidence>
<feature type="non-terminal residue" evidence="3">
    <location>
        <position position="1"/>
    </location>
</feature>
<organism evidence="3">
    <name type="scientific">Lygus hesperus</name>
    <name type="common">Western plant bug</name>
    <dbReference type="NCBI Taxonomy" id="30085"/>
    <lineage>
        <taxon>Eukaryota</taxon>
        <taxon>Metazoa</taxon>
        <taxon>Ecdysozoa</taxon>
        <taxon>Arthropoda</taxon>
        <taxon>Hexapoda</taxon>
        <taxon>Insecta</taxon>
        <taxon>Pterygota</taxon>
        <taxon>Neoptera</taxon>
        <taxon>Paraneoptera</taxon>
        <taxon>Hemiptera</taxon>
        <taxon>Heteroptera</taxon>
        <taxon>Panheteroptera</taxon>
        <taxon>Cimicomorpha</taxon>
        <taxon>Miridae</taxon>
        <taxon>Mirini</taxon>
        <taxon>Lygus</taxon>
    </lineage>
</organism>
<dbReference type="PROSITE" id="PS51155">
    <property type="entry name" value="CHIT_BIND_RR_2"/>
    <property type="match status" value="1"/>
</dbReference>
<protein>
    <recommendedName>
        <fullName evidence="4">Cuticle protein 8</fullName>
    </recommendedName>
</protein>
<dbReference type="GO" id="GO:0031012">
    <property type="term" value="C:extracellular matrix"/>
    <property type="evidence" value="ECO:0007669"/>
    <property type="project" value="TreeGrafter"/>
</dbReference>
<evidence type="ECO:0000313" key="3">
    <source>
        <dbReference type="EMBL" id="JAG64118.1"/>
    </source>
</evidence>
<reference evidence="3" key="1">
    <citation type="submission" date="2014-09" db="EMBL/GenBank/DDBJ databases">
        <authorList>
            <person name="Magalhaes I.L.F."/>
            <person name="Oliveira U."/>
            <person name="Santos F.R."/>
            <person name="Vidigal T.H.D.A."/>
            <person name="Brescovit A.D."/>
            <person name="Santos A.J."/>
        </authorList>
    </citation>
    <scope>NUCLEOTIDE SEQUENCE</scope>
</reference>
<dbReference type="PROSITE" id="PS00233">
    <property type="entry name" value="CHIT_BIND_RR_1"/>
    <property type="match status" value="1"/>
</dbReference>
<evidence type="ECO:0008006" key="4">
    <source>
        <dbReference type="Google" id="ProtNLM"/>
    </source>
</evidence>